<dbReference type="Proteomes" id="UP000015241">
    <property type="component" value="Unassembled WGS sequence"/>
</dbReference>
<dbReference type="InParanoid" id="S8EHY1"/>
<dbReference type="AlphaFoldDB" id="S8EHY1"/>
<reference evidence="1 2" key="1">
    <citation type="journal article" date="2012" name="Science">
        <title>The Paleozoic origin of enzymatic lignin decomposition reconstructed from 31 fungal genomes.</title>
        <authorList>
            <person name="Floudas D."/>
            <person name="Binder M."/>
            <person name="Riley R."/>
            <person name="Barry K."/>
            <person name="Blanchette R.A."/>
            <person name="Henrissat B."/>
            <person name="Martinez A.T."/>
            <person name="Otillar R."/>
            <person name="Spatafora J.W."/>
            <person name="Yadav J.S."/>
            <person name="Aerts A."/>
            <person name="Benoit I."/>
            <person name="Boyd A."/>
            <person name="Carlson A."/>
            <person name="Copeland A."/>
            <person name="Coutinho P.M."/>
            <person name="de Vries R.P."/>
            <person name="Ferreira P."/>
            <person name="Findley K."/>
            <person name="Foster B."/>
            <person name="Gaskell J."/>
            <person name="Glotzer D."/>
            <person name="Gorecki P."/>
            <person name="Heitman J."/>
            <person name="Hesse C."/>
            <person name="Hori C."/>
            <person name="Igarashi K."/>
            <person name="Jurgens J.A."/>
            <person name="Kallen N."/>
            <person name="Kersten P."/>
            <person name="Kohler A."/>
            <person name="Kuees U."/>
            <person name="Kumar T.K.A."/>
            <person name="Kuo A."/>
            <person name="LaButti K."/>
            <person name="Larrondo L.F."/>
            <person name="Lindquist E."/>
            <person name="Ling A."/>
            <person name="Lombard V."/>
            <person name="Lucas S."/>
            <person name="Lundell T."/>
            <person name="Martin R."/>
            <person name="McLaughlin D.J."/>
            <person name="Morgenstern I."/>
            <person name="Morin E."/>
            <person name="Murat C."/>
            <person name="Nagy L.G."/>
            <person name="Nolan M."/>
            <person name="Ohm R.A."/>
            <person name="Patyshakuliyeva A."/>
            <person name="Rokas A."/>
            <person name="Ruiz-Duenas F.J."/>
            <person name="Sabat G."/>
            <person name="Salamov A."/>
            <person name="Samejima M."/>
            <person name="Schmutz J."/>
            <person name="Slot J.C."/>
            <person name="St John F."/>
            <person name="Stenlid J."/>
            <person name="Sun H."/>
            <person name="Sun S."/>
            <person name="Syed K."/>
            <person name="Tsang A."/>
            <person name="Wiebenga A."/>
            <person name="Young D."/>
            <person name="Pisabarro A."/>
            <person name="Eastwood D.C."/>
            <person name="Martin F."/>
            <person name="Cullen D."/>
            <person name="Grigoriev I.V."/>
            <person name="Hibbett D.S."/>
        </authorList>
    </citation>
    <scope>NUCLEOTIDE SEQUENCE</scope>
    <source>
        <strain evidence="2">FP-58527</strain>
    </source>
</reference>
<gene>
    <name evidence="1" type="ORF">FOMPIDRAFT_1047619</name>
</gene>
<evidence type="ECO:0000313" key="1">
    <source>
        <dbReference type="EMBL" id="EPT02884.1"/>
    </source>
</evidence>
<organism evidence="1 2">
    <name type="scientific">Fomitopsis schrenkii</name>
    <name type="common">Brown rot fungus</name>
    <dbReference type="NCBI Taxonomy" id="2126942"/>
    <lineage>
        <taxon>Eukaryota</taxon>
        <taxon>Fungi</taxon>
        <taxon>Dikarya</taxon>
        <taxon>Basidiomycota</taxon>
        <taxon>Agaricomycotina</taxon>
        <taxon>Agaricomycetes</taxon>
        <taxon>Polyporales</taxon>
        <taxon>Fomitopsis</taxon>
    </lineage>
</organism>
<dbReference type="EMBL" id="KE504133">
    <property type="protein sequence ID" value="EPT02884.1"/>
    <property type="molecule type" value="Genomic_DNA"/>
</dbReference>
<sequence length="119" mass="13090">MPPSCLWRRPLPTSTHARLAQPSRPYSASTHNKTPSRHALFYSDLVPGMIPVALLGSAIYLGLRLAQAHLSHDKFLDEARARVAALEEEIEALRTVQSSEANAGQTLVAEAKASKGWFW</sequence>
<dbReference type="OrthoDB" id="3359404at2759"/>
<accession>S8EHY1</accession>
<name>S8EHY1_FOMSC</name>
<dbReference type="eggNOG" id="ENOG502SF8K">
    <property type="taxonomic scope" value="Eukaryota"/>
</dbReference>
<protein>
    <submittedName>
        <fullName evidence="1">Uncharacterized protein</fullName>
    </submittedName>
</protein>
<proteinExistence type="predicted"/>
<evidence type="ECO:0000313" key="2">
    <source>
        <dbReference type="Proteomes" id="UP000015241"/>
    </source>
</evidence>
<dbReference type="HOGENOM" id="CLU_152123_0_0_1"/>
<keyword evidence="2" id="KW-1185">Reference proteome</keyword>